<name>T0I0I5_9SPHN</name>
<evidence type="ECO:0000313" key="1">
    <source>
        <dbReference type="EMBL" id="EQB17808.1"/>
    </source>
</evidence>
<accession>T0I0I5</accession>
<evidence type="ECO:0000313" key="2">
    <source>
        <dbReference type="Proteomes" id="UP000015527"/>
    </source>
</evidence>
<keyword evidence="2" id="KW-1185">Reference proteome</keyword>
<protein>
    <submittedName>
        <fullName evidence="1">Uncharacterized protein</fullName>
    </submittedName>
</protein>
<sequence length="93" mass="10346">MSSTIAPIEIWEIENRIQAQRAAWEQNTFGSNTINAIYDIAEDLHDASEADLQSLCAELFTGNPKDIGVIRAIWALRPGEFGWLQAWANMAPA</sequence>
<dbReference type="AlphaFoldDB" id="T0I0I5"/>
<gene>
    <name evidence="1" type="ORF">L284_06410</name>
</gene>
<proteinExistence type="predicted"/>
<organism evidence="1 2">
    <name type="scientific">Novosphingobium lindaniclasticum LE124</name>
    <dbReference type="NCBI Taxonomy" id="1096930"/>
    <lineage>
        <taxon>Bacteria</taxon>
        <taxon>Pseudomonadati</taxon>
        <taxon>Pseudomonadota</taxon>
        <taxon>Alphaproteobacteria</taxon>
        <taxon>Sphingomonadales</taxon>
        <taxon>Sphingomonadaceae</taxon>
        <taxon>Novosphingobium</taxon>
    </lineage>
</organism>
<dbReference type="Proteomes" id="UP000015527">
    <property type="component" value="Unassembled WGS sequence"/>
</dbReference>
<comment type="caution">
    <text evidence="1">The sequence shown here is derived from an EMBL/GenBank/DDBJ whole genome shotgun (WGS) entry which is preliminary data.</text>
</comment>
<reference evidence="1 2" key="1">
    <citation type="journal article" date="2013" name="Genome Announc.">
        <title>Genome Sequence of Novosphingobium lindaniclasticum LE124T, Isolated from a Hexachlorocyclohexane Dumpsite.</title>
        <authorList>
            <person name="Saxena A."/>
            <person name="Nayyar N."/>
            <person name="Sangwan N."/>
            <person name="Kumari R."/>
            <person name="Khurana J.P."/>
            <person name="Lal R."/>
        </authorList>
    </citation>
    <scope>NUCLEOTIDE SEQUENCE [LARGE SCALE GENOMIC DNA]</scope>
    <source>
        <strain evidence="1 2">LE124</strain>
    </source>
</reference>
<dbReference type="EMBL" id="ATHL01000050">
    <property type="protein sequence ID" value="EQB17808.1"/>
    <property type="molecule type" value="Genomic_DNA"/>
</dbReference>